<evidence type="ECO:0000256" key="1">
    <source>
        <dbReference type="ARBA" id="ARBA00023015"/>
    </source>
</evidence>
<evidence type="ECO:0000313" key="6">
    <source>
        <dbReference type="Proteomes" id="UP000706039"/>
    </source>
</evidence>
<evidence type="ECO:0000256" key="3">
    <source>
        <dbReference type="ARBA" id="ARBA00023163"/>
    </source>
</evidence>
<dbReference type="InterPro" id="IPR016032">
    <property type="entry name" value="Sig_transdc_resp-reg_C-effctor"/>
</dbReference>
<dbReference type="Proteomes" id="UP000706039">
    <property type="component" value="Unassembled WGS sequence"/>
</dbReference>
<sequence length="270" mass="30340">MIAKRLADSGAAFIADIVGISADLFRHAAGDDALDRLGEALGRICQFNDFIVLLYRPQSRPLILTTNLGMEWLADRLSDYIDGLYLLDPYYQKAVAEESGFHRLTDISPEDYFISEYHDHFYQHTNIVEETRFIVPLDQGGSLQVLVARAGDDVKFQDIELDLLRAFHPLVSEYCRFHLAQAGRHYGASPQGADSFDLRDKIAALPGAQLTAREIDTVELMLKGHSTKSVARLLNIDDGTVSNHKRNIYQKLDIHSQAQLFNLFLESLTG</sequence>
<reference evidence="5 6" key="1">
    <citation type="submission" date="2021-08" db="EMBL/GenBank/DDBJ databases">
        <authorList>
            <person name="Tuo L."/>
        </authorList>
    </citation>
    <scope>NUCLEOTIDE SEQUENCE [LARGE SCALE GENOMIC DNA]</scope>
    <source>
        <strain evidence="5 6">JCM 31229</strain>
    </source>
</reference>
<evidence type="ECO:0000259" key="4">
    <source>
        <dbReference type="PROSITE" id="PS50043"/>
    </source>
</evidence>
<keyword evidence="6" id="KW-1185">Reference proteome</keyword>
<protein>
    <submittedName>
        <fullName evidence="5">Helix-turn-helix transcriptional regulator</fullName>
    </submittedName>
</protein>
<proteinExistence type="predicted"/>
<dbReference type="PROSITE" id="PS50043">
    <property type="entry name" value="HTH_LUXR_2"/>
    <property type="match status" value="1"/>
</dbReference>
<evidence type="ECO:0000313" key="5">
    <source>
        <dbReference type="EMBL" id="MBY8826196.1"/>
    </source>
</evidence>
<gene>
    <name evidence="5" type="ORF">K7G82_28095</name>
</gene>
<keyword evidence="2" id="KW-0238">DNA-binding</keyword>
<dbReference type="InterPro" id="IPR000792">
    <property type="entry name" value="Tscrpt_reg_LuxR_C"/>
</dbReference>
<dbReference type="CDD" id="cd06170">
    <property type="entry name" value="LuxR_C_like"/>
    <property type="match status" value="1"/>
</dbReference>
<dbReference type="SUPFAM" id="SSF46894">
    <property type="entry name" value="C-terminal effector domain of the bipartite response regulators"/>
    <property type="match status" value="1"/>
</dbReference>
<dbReference type="PRINTS" id="PR00038">
    <property type="entry name" value="HTHLUXR"/>
</dbReference>
<keyword evidence="1" id="KW-0805">Transcription regulation</keyword>
<dbReference type="PANTHER" id="PTHR44688">
    <property type="entry name" value="DNA-BINDING TRANSCRIPTIONAL ACTIVATOR DEVR_DOSR"/>
    <property type="match status" value="1"/>
</dbReference>
<dbReference type="Gene3D" id="1.10.10.10">
    <property type="entry name" value="Winged helix-like DNA-binding domain superfamily/Winged helix DNA-binding domain"/>
    <property type="match status" value="1"/>
</dbReference>
<feature type="domain" description="HTH luxR-type" evidence="4">
    <location>
        <begin position="203"/>
        <end position="268"/>
    </location>
</feature>
<comment type="caution">
    <text evidence="5">The sequence shown here is derived from an EMBL/GenBank/DDBJ whole genome shotgun (WGS) entry which is preliminary data.</text>
</comment>
<evidence type="ECO:0000256" key="2">
    <source>
        <dbReference type="ARBA" id="ARBA00023125"/>
    </source>
</evidence>
<dbReference type="InterPro" id="IPR036388">
    <property type="entry name" value="WH-like_DNA-bd_sf"/>
</dbReference>
<dbReference type="SMART" id="SM00421">
    <property type="entry name" value="HTH_LUXR"/>
    <property type="match status" value="1"/>
</dbReference>
<dbReference type="PROSITE" id="PS00622">
    <property type="entry name" value="HTH_LUXR_1"/>
    <property type="match status" value="1"/>
</dbReference>
<organism evidence="5 6">
    <name type="scientific">Sphingomonas colocasiae</name>
    <dbReference type="NCBI Taxonomy" id="1848973"/>
    <lineage>
        <taxon>Bacteria</taxon>
        <taxon>Pseudomonadati</taxon>
        <taxon>Pseudomonadota</taxon>
        <taxon>Alphaproteobacteria</taxon>
        <taxon>Sphingomonadales</taxon>
        <taxon>Sphingomonadaceae</taxon>
        <taxon>Sphingomonas</taxon>
    </lineage>
</organism>
<dbReference type="PANTHER" id="PTHR44688:SF16">
    <property type="entry name" value="DNA-BINDING TRANSCRIPTIONAL ACTIVATOR DEVR_DOSR"/>
    <property type="match status" value="1"/>
</dbReference>
<accession>A0ABS7PXW2</accession>
<name>A0ABS7PXW2_9SPHN</name>
<dbReference type="Pfam" id="PF00196">
    <property type="entry name" value="GerE"/>
    <property type="match status" value="1"/>
</dbReference>
<dbReference type="EMBL" id="JAINVV010000015">
    <property type="protein sequence ID" value="MBY8826196.1"/>
    <property type="molecule type" value="Genomic_DNA"/>
</dbReference>
<dbReference type="RefSeq" id="WP_222993618.1">
    <property type="nucleotide sequence ID" value="NZ_JAINVV010000015.1"/>
</dbReference>
<keyword evidence="3" id="KW-0804">Transcription</keyword>